<accession>A0ABD2XJ76</accession>
<dbReference type="Proteomes" id="UP001627154">
    <property type="component" value="Unassembled WGS sequence"/>
</dbReference>
<dbReference type="Pfam" id="PF12796">
    <property type="entry name" value="Ank_2"/>
    <property type="match status" value="1"/>
</dbReference>
<evidence type="ECO:0000256" key="1">
    <source>
        <dbReference type="PROSITE-ProRule" id="PRU00023"/>
    </source>
</evidence>
<dbReference type="InterPro" id="IPR051616">
    <property type="entry name" value="Cul2-RING_E3_ligase_SR"/>
</dbReference>
<dbReference type="PANTHER" id="PTHR46224:SF64">
    <property type="entry name" value="IQ MOTIF AND ANKYRIN REPEAT DOMAIN-CONTAINING PROTEIN 1"/>
    <property type="match status" value="1"/>
</dbReference>
<gene>
    <name evidence="2" type="ORF">TKK_001880</name>
</gene>
<dbReference type="SUPFAM" id="SSF48403">
    <property type="entry name" value="Ankyrin repeat"/>
    <property type="match status" value="1"/>
</dbReference>
<dbReference type="EMBL" id="JBJJXI010000020">
    <property type="protein sequence ID" value="KAL3405488.1"/>
    <property type="molecule type" value="Genomic_DNA"/>
</dbReference>
<dbReference type="PANTHER" id="PTHR46224">
    <property type="entry name" value="ANKYRIN REPEAT FAMILY PROTEIN"/>
    <property type="match status" value="1"/>
</dbReference>
<dbReference type="InterPro" id="IPR036770">
    <property type="entry name" value="Ankyrin_rpt-contain_sf"/>
</dbReference>
<keyword evidence="3" id="KW-1185">Reference proteome</keyword>
<sequence length="476" mass="55084">MFANKFEIFLKLKIARGQANWEIETERHKLLREFLFSIKNWTGQLPNLRNIFRTKEMDRLLTEIIDFTSTHRGIEKLGERFIKFVISTGYKDKPDVDVDGKPLLHRTTPINHEKTQGADDSHFRITRALLFKIYDRFDVNYVHPESGRTHFHVACNFDIANVAEKFLELGQDPNCLEQLSLIDPPLHTAVSSWANPGIVDLLLRNGADPNLANKDGLTPLHVIARSAFFEGYVAIVFFDIIDTNQLTVQVDARDNSGRTPLQWAVLNVSPGIVEELLDNGADLSRFTFPTESDFDEKYLNYCGDYESRLNIVTRLGTVIAVLEKRGYELDQSAFLTIKKLFIKYNWFADSEDLQRSLRDEEFVREAKKVMWNSSLSFYDVIQLSPTEAAKLFTLTDYIKFKYSKEYFRLPIRIGQFIHEHLCEIVSRRFVPSGWAVESFRELIHYRLPIECCEMIFEHLSSQDLYNINVAAGNPDS</sequence>
<name>A0ABD2XJ76_9HYME</name>
<dbReference type="AlphaFoldDB" id="A0ABD2XJ76"/>
<feature type="repeat" description="ANK" evidence="1">
    <location>
        <begin position="185"/>
        <end position="214"/>
    </location>
</feature>
<proteinExistence type="predicted"/>
<dbReference type="PROSITE" id="PS50088">
    <property type="entry name" value="ANK_REPEAT"/>
    <property type="match status" value="2"/>
</dbReference>
<reference evidence="2 3" key="1">
    <citation type="journal article" date="2024" name="bioRxiv">
        <title>A reference genome for Trichogramma kaykai: A tiny desert-dwelling parasitoid wasp with competing sex-ratio distorters.</title>
        <authorList>
            <person name="Culotta J."/>
            <person name="Lindsey A.R."/>
        </authorList>
    </citation>
    <scope>NUCLEOTIDE SEQUENCE [LARGE SCALE GENOMIC DNA]</scope>
    <source>
        <strain evidence="2 3">KSX58</strain>
    </source>
</reference>
<evidence type="ECO:0000313" key="3">
    <source>
        <dbReference type="Proteomes" id="UP001627154"/>
    </source>
</evidence>
<feature type="repeat" description="ANK" evidence="1">
    <location>
        <begin position="256"/>
        <end position="288"/>
    </location>
</feature>
<keyword evidence="1" id="KW-0040">ANK repeat</keyword>
<evidence type="ECO:0000313" key="2">
    <source>
        <dbReference type="EMBL" id="KAL3405488.1"/>
    </source>
</evidence>
<dbReference type="SMART" id="SM00248">
    <property type="entry name" value="ANK"/>
    <property type="match status" value="4"/>
</dbReference>
<dbReference type="Gene3D" id="1.25.40.20">
    <property type="entry name" value="Ankyrin repeat-containing domain"/>
    <property type="match status" value="2"/>
</dbReference>
<comment type="caution">
    <text evidence="2">The sequence shown here is derived from an EMBL/GenBank/DDBJ whole genome shotgun (WGS) entry which is preliminary data.</text>
</comment>
<organism evidence="2 3">
    <name type="scientific">Trichogramma kaykai</name>
    <dbReference type="NCBI Taxonomy" id="54128"/>
    <lineage>
        <taxon>Eukaryota</taxon>
        <taxon>Metazoa</taxon>
        <taxon>Ecdysozoa</taxon>
        <taxon>Arthropoda</taxon>
        <taxon>Hexapoda</taxon>
        <taxon>Insecta</taxon>
        <taxon>Pterygota</taxon>
        <taxon>Neoptera</taxon>
        <taxon>Endopterygota</taxon>
        <taxon>Hymenoptera</taxon>
        <taxon>Apocrita</taxon>
        <taxon>Proctotrupomorpha</taxon>
        <taxon>Chalcidoidea</taxon>
        <taxon>Trichogrammatidae</taxon>
        <taxon>Trichogramma</taxon>
    </lineage>
</organism>
<dbReference type="InterPro" id="IPR002110">
    <property type="entry name" value="Ankyrin_rpt"/>
</dbReference>
<dbReference type="PROSITE" id="PS50297">
    <property type="entry name" value="ANK_REP_REGION"/>
    <property type="match status" value="1"/>
</dbReference>
<protein>
    <submittedName>
        <fullName evidence="2">Uncharacterized protein</fullName>
    </submittedName>
</protein>